<dbReference type="EMBL" id="JAGTTL010000033">
    <property type="protein sequence ID" value="KAK6295558.1"/>
    <property type="molecule type" value="Genomic_DNA"/>
</dbReference>
<gene>
    <name evidence="1" type="ORF">J4Q44_G00332710</name>
</gene>
<protein>
    <submittedName>
        <fullName evidence="1">Uncharacterized protein</fullName>
    </submittedName>
</protein>
<dbReference type="AlphaFoldDB" id="A0AAN8KQC7"/>
<name>A0AAN8KQC7_9TELE</name>
<evidence type="ECO:0000313" key="2">
    <source>
        <dbReference type="Proteomes" id="UP001356427"/>
    </source>
</evidence>
<accession>A0AAN8KQC7</accession>
<sequence>MNVMVFRFKEQVYAKELLQWDLNLHHVSSTESDTVIKTGERSRGRVTSLALHQSEAEVKGLSGGRTRRGL</sequence>
<evidence type="ECO:0000313" key="1">
    <source>
        <dbReference type="EMBL" id="KAK6295558.1"/>
    </source>
</evidence>
<keyword evidence="2" id="KW-1185">Reference proteome</keyword>
<reference evidence="1 2" key="1">
    <citation type="submission" date="2021-04" db="EMBL/GenBank/DDBJ databases">
        <authorList>
            <person name="De Guttry C."/>
            <person name="Zahm M."/>
            <person name="Klopp C."/>
            <person name="Cabau C."/>
            <person name="Louis A."/>
            <person name="Berthelot C."/>
            <person name="Parey E."/>
            <person name="Roest Crollius H."/>
            <person name="Montfort J."/>
            <person name="Robinson-Rechavi M."/>
            <person name="Bucao C."/>
            <person name="Bouchez O."/>
            <person name="Gislard M."/>
            <person name="Lluch J."/>
            <person name="Milhes M."/>
            <person name="Lampietro C."/>
            <person name="Lopez Roques C."/>
            <person name="Donnadieu C."/>
            <person name="Braasch I."/>
            <person name="Desvignes T."/>
            <person name="Postlethwait J."/>
            <person name="Bobe J."/>
            <person name="Wedekind C."/>
            <person name="Guiguen Y."/>
        </authorList>
    </citation>
    <scope>NUCLEOTIDE SEQUENCE [LARGE SCALE GENOMIC DNA]</scope>
    <source>
        <strain evidence="1">Cs_M1</strain>
        <tissue evidence="1">Blood</tissue>
    </source>
</reference>
<organism evidence="1 2">
    <name type="scientific">Coregonus suidteri</name>
    <dbReference type="NCBI Taxonomy" id="861788"/>
    <lineage>
        <taxon>Eukaryota</taxon>
        <taxon>Metazoa</taxon>
        <taxon>Chordata</taxon>
        <taxon>Craniata</taxon>
        <taxon>Vertebrata</taxon>
        <taxon>Euteleostomi</taxon>
        <taxon>Actinopterygii</taxon>
        <taxon>Neopterygii</taxon>
        <taxon>Teleostei</taxon>
        <taxon>Protacanthopterygii</taxon>
        <taxon>Salmoniformes</taxon>
        <taxon>Salmonidae</taxon>
        <taxon>Coregoninae</taxon>
        <taxon>Coregonus</taxon>
    </lineage>
</organism>
<comment type="caution">
    <text evidence="1">The sequence shown here is derived from an EMBL/GenBank/DDBJ whole genome shotgun (WGS) entry which is preliminary data.</text>
</comment>
<dbReference type="Proteomes" id="UP001356427">
    <property type="component" value="Unassembled WGS sequence"/>
</dbReference>
<proteinExistence type="predicted"/>